<evidence type="ECO:0000313" key="3">
    <source>
        <dbReference type="EMBL" id="EJJ08390.1"/>
    </source>
</evidence>
<name>J2K7E8_9ACTN</name>
<dbReference type="HOGENOM" id="CLU_1561957_0_0_11"/>
<protein>
    <submittedName>
        <fullName evidence="4">RICIN domain-containing protein</fullName>
    </submittedName>
</protein>
<accession>J2K7E8</accession>
<dbReference type="AlphaFoldDB" id="J2K7E8"/>
<feature type="signal peptide" evidence="1">
    <location>
        <begin position="1"/>
        <end position="28"/>
    </location>
</feature>
<dbReference type="EMBL" id="AJGV01000030">
    <property type="protein sequence ID" value="EJJ08390.1"/>
    <property type="molecule type" value="Genomic_DNA"/>
</dbReference>
<keyword evidence="5" id="KW-1185">Reference proteome</keyword>
<dbReference type="EMBL" id="CP072931">
    <property type="protein sequence ID" value="QTZ94807.1"/>
    <property type="molecule type" value="Genomic_DNA"/>
</dbReference>
<dbReference type="InterPro" id="IPR035992">
    <property type="entry name" value="Ricin_B-like_lectins"/>
</dbReference>
<dbReference type="OrthoDB" id="9802600at2"/>
<dbReference type="CDD" id="cd00161">
    <property type="entry name" value="beta-trefoil_Ricin-like"/>
    <property type="match status" value="1"/>
</dbReference>
<dbReference type="InterPro" id="IPR000772">
    <property type="entry name" value="Ricin_B_lectin"/>
</dbReference>
<feature type="chain" id="PRO_5036284061" evidence="1">
    <location>
        <begin position="29"/>
        <end position="171"/>
    </location>
</feature>
<dbReference type="PATRIC" id="fig|1160718.3.peg.757"/>
<gene>
    <name evidence="4" type="ORF">SU9_027910</name>
    <name evidence="3" type="ORF">SU9_03656</name>
</gene>
<evidence type="ECO:0000313" key="5">
    <source>
        <dbReference type="Proteomes" id="UP000009036"/>
    </source>
</evidence>
<sequence length="171" mass="18562">MPRVLNRFLLVLGLLAGLLGGLTATATAADSVPHRILNNATGGSLLPHGYGSDSSDGIVMYAWNPALTYGGDEWTFEDVGGAYLIRNTKTGKCLKPGGPWYGKTYVTQGACNIGYEFQWSLQLRDSDGQYKIISRSSHQVMTPYYGNTVGEVVVLEPDSNIAKNWWSITPV</sequence>
<dbReference type="Proteomes" id="UP000009036">
    <property type="component" value="Chromosome"/>
</dbReference>
<dbReference type="PROSITE" id="PS50231">
    <property type="entry name" value="RICIN_B_LECTIN"/>
    <property type="match status" value="1"/>
</dbReference>
<evidence type="ECO:0000256" key="1">
    <source>
        <dbReference type="SAM" id="SignalP"/>
    </source>
</evidence>
<dbReference type="SUPFAM" id="SSF50370">
    <property type="entry name" value="Ricin B-like lectins"/>
    <property type="match status" value="1"/>
</dbReference>
<proteinExistence type="predicted"/>
<organism evidence="3">
    <name type="scientific">Streptomyces auratus AGR0001</name>
    <dbReference type="NCBI Taxonomy" id="1160718"/>
    <lineage>
        <taxon>Bacteria</taxon>
        <taxon>Bacillati</taxon>
        <taxon>Actinomycetota</taxon>
        <taxon>Actinomycetes</taxon>
        <taxon>Kitasatosporales</taxon>
        <taxon>Streptomycetaceae</taxon>
        <taxon>Streptomyces</taxon>
    </lineage>
</organism>
<keyword evidence="1" id="KW-0732">Signal</keyword>
<dbReference type="Pfam" id="PF14200">
    <property type="entry name" value="RicinB_lectin_2"/>
    <property type="match status" value="1"/>
</dbReference>
<reference evidence="4" key="2">
    <citation type="submission" date="2021-04" db="EMBL/GenBank/DDBJ databases">
        <authorList>
            <person name="Wen M.-L."/>
            <person name="Han X.-L."/>
            <person name="Xiong J."/>
        </authorList>
    </citation>
    <scope>NUCLEOTIDE SEQUENCE</scope>
    <source>
        <strain evidence="4">AGR0001</strain>
    </source>
</reference>
<feature type="domain" description="Ricin B lectin" evidence="2">
    <location>
        <begin position="73"/>
        <end position="153"/>
    </location>
</feature>
<dbReference type="KEGG" id="sauh:SU9_027910"/>
<dbReference type="RefSeq" id="WP_006602313.1">
    <property type="nucleotide sequence ID" value="NZ_CP072931.1"/>
</dbReference>
<dbReference type="Gene3D" id="2.80.10.50">
    <property type="match status" value="1"/>
</dbReference>
<evidence type="ECO:0000259" key="2">
    <source>
        <dbReference type="Pfam" id="PF14200"/>
    </source>
</evidence>
<dbReference type="eggNOG" id="ENOG5031P1E">
    <property type="taxonomic scope" value="Bacteria"/>
</dbReference>
<dbReference type="STRING" id="1160718.SU9_03656"/>
<evidence type="ECO:0000313" key="4">
    <source>
        <dbReference type="EMBL" id="QTZ94807.1"/>
    </source>
</evidence>
<reference evidence="3" key="1">
    <citation type="journal article" date="2012" name="J. Bacteriol.">
        <title>Genome Sequence of Streptomyces auratus Strain AGR0001, a Phoslactomycin-Producing Actinomycete.</title>
        <authorList>
            <person name="Han X."/>
            <person name="Li M."/>
            <person name="Ding Z."/>
            <person name="Zhao J."/>
            <person name="Ji K."/>
            <person name="Wen M."/>
            <person name="Lu T."/>
        </authorList>
    </citation>
    <scope>NUCLEOTIDE SEQUENCE [LARGE SCALE GENOMIC DNA]</scope>
    <source>
        <strain evidence="3">AGR0001</strain>
    </source>
</reference>